<proteinExistence type="inferred from homology"/>
<dbReference type="InterPro" id="IPR029035">
    <property type="entry name" value="DHS-like_NAD/FAD-binding_dom"/>
</dbReference>
<dbReference type="Gene3D" id="3.40.50.1220">
    <property type="entry name" value="TPP-binding domain"/>
    <property type="match status" value="1"/>
</dbReference>
<dbReference type="PANTHER" id="PTHR18968:SF13">
    <property type="entry name" value="ACETOLACTATE SYNTHASE CATALYTIC SUBUNIT, MITOCHONDRIAL"/>
    <property type="match status" value="1"/>
</dbReference>
<gene>
    <name evidence="8" type="ORF">AB3X52_08695</name>
</gene>
<feature type="domain" description="Thiamine pyrophosphate enzyme N-terminal TPP-binding" evidence="7">
    <location>
        <begin position="1"/>
        <end position="107"/>
    </location>
</feature>
<dbReference type="RefSeq" id="WP_367993326.1">
    <property type="nucleotide sequence ID" value="NZ_JBFPJR010000012.1"/>
</dbReference>
<dbReference type="PANTHER" id="PTHR18968">
    <property type="entry name" value="THIAMINE PYROPHOSPHATE ENZYMES"/>
    <property type="match status" value="1"/>
</dbReference>
<evidence type="ECO:0000256" key="1">
    <source>
        <dbReference type="ARBA" id="ARBA00001964"/>
    </source>
</evidence>
<dbReference type="SUPFAM" id="SSF52467">
    <property type="entry name" value="DHS-like NAD/FAD-binding domain"/>
    <property type="match status" value="1"/>
</dbReference>
<dbReference type="InterPro" id="IPR012001">
    <property type="entry name" value="Thiamin_PyroP_enz_TPP-bd_dom"/>
</dbReference>
<dbReference type="CDD" id="cd07035">
    <property type="entry name" value="TPP_PYR_POX_like"/>
    <property type="match status" value="1"/>
</dbReference>
<evidence type="ECO:0000256" key="2">
    <source>
        <dbReference type="ARBA" id="ARBA00007812"/>
    </source>
</evidence>
<dbReference type="SUPFAM" id="SSF52518">
    <property type="entry name" value="Thiamin diphosphate-binding fold (THDP-binding)"/>
    <property type="match status" value="2"/>
</dbReference>
<evidence type="ECO:0000313" key="8">
    <source>
        <dbReference type="EMBL" id="MEX0427695.1"/>
    </source>
</evidence>
<comment type="cofactor">
    <cofactor evidence="1">
        <name>thiamine diphosphate</name>
        <dbReference type="ChEBI" id="CHEBI:58937"/>
    </cofactor>
</comment>
<evidence type="ECO:0000256" key="4">
    <source>
        <dbReference type="RuleBase" id="RU362132"/>
    </source>
</evidence>
<dbReference type="Proteomes" id="UP001556631">
    <property type="component" value="Unassembled WGS sequence"/>
</dbReference>
<organism evidence="8 9">
    <name type="scientific">Nocardioides eburneus</name>
    <dbReference type="NCBI Taxonomy" id="3231482"/>
    <lineage>
        <taxon>Bacteria</taxon>
        <taxon>Bacillati</taxon>
        <taxon>Actinomycetota</taxon>
        <taxon>Actinomycetes</taxon>
        <taxon>Propionibacteriales</taxon>
        <taxon>Nocardioidaceae</taxon>
        <taxon>Nocardioides</taxon>
    </lineage>
</organism>
<dbReference type="InterPro" id="IPR012000">
    <property type="entry name" value="Thiamin_PyroP_enz_cen_dom"/>
</dbReference>
<dbReference type="Pfam" id="PF02775">
    <property type="entry name" value="TPP_enzyme_C"/>
    <property type="match status" value="1"/>
</dbReference>
<dbReference type="CDD" id="cd00568">
    <property type="entry name" value="TPP_enzymes"/>
    <property type="match status" value="1"/>
</dbReference>
<protein>
    <submittedName>
        <fullName evidence="8">Thiamine pyrophosphate-binding protein</fullName>
    </submittedName>
</protein>
<accession>A0ABV3SYS3</accession>
<dbReference type="InterPro" id="IPR000399">
    <property type="entry name" value="TPP-bd_CS"/>
</dbReference>
<feature type="domain" description="Thiamine pyrophosphate enzyme TPP-binding" evidence="6">
    <location>
        <begin position="392"/>
        <end position="530"/>
    </location>
</feature>
<keyword evidence="9" id="KW-1185">Reference proteome</keyword>
<evidence type="ECO:0000259" key="6">
    <source>
        <dbReference type="Pfam" id="PF02775"/>
    </source>
</evidence>
<evidence type="ECO:0000313" key="9">
    <source>
        <dbReference type="Proteomes" id="UP001556631"/>
    </source>
</evidence>
<dbReference type="InterPro" id="IPR029061">
    <property type="entry name" value="THDP-binding"/>
</dbReference>
<comment type="similarity">
    <text evidence="2 4">Belongs to the TPP enzyme family.</text>
</comment>
<dbReference type="Pfam" id="PF02776">
    <property type="entry name" value="TPP_enzyme_N"/>
    <property type="match status" value="1"/>
</dbReference>
<dbReference type="PROSITE" id="PS00187">
    <property type="entry name" value="TPP_ENZYMES"/>
    <property type="match status" value="1"/>
</dbReference>
<dbReference type="Gene3D" id="3.40.50.970">
    <property type="match status" value="2"/>
</dbReference>
<evidence type="ECO:0000259" key="7">
    <source>
        <dbReference type="Pfam" id="PF02776"/>
    </source>
</evidence>
<dbReference type="Pfam" id="PF00205">
    <property type="entry name" value="TPP_enzyme_M"/>
    <property type="match status" value="1"/>
</dbReference>
<evidence type="ECO:0000256" key="3">
    <source>
        <dbReference type="ARBA" id="ARBA00023052"/>
    </source>
</evidence>
<evidence type="ECO:0000259" key="5">
    <source>
        <dbReference type="Pfam" id="PF00205"/>
    </source>
</evidence>
<feature type="domain" description="Thiamine pyrophosphate enzyme central" evidence="5">
    <location>
        <begin position="184"/>
        <end position="315"/>
    </location>
</feature>
<name>A0ABV3SYS3_9ACTN</name>
<sequence>MKFYEALAATLKDAGVDTMFGVIGDANLFMVDDYMRRGGAYVSAANESGAVAMATGFARITGDLGVATVTHGAISNTITALIDATRGHDPLLVITGDTAVEDKQHMQNLPQRDLVMPTGAGFEQLRSPRTLVADVHQALHRARTERRPIVLNIPVDFTWIGVDYQPRVPAVLDLAGIRPSDDALDRAVGLIASAQRPVVLAGRGARAIEAKSALLRLAERIGAPVATTLKGNGLFRGEFCDLGFFGNLSSSAATEVIAAADCIIAFGAGLNQMTTMRGELLAGKRVVHVDTDPGALELLTPVDVAVVGDAGATADVIVAWLDAAEVPPTGFRSDAMEQRLAADRGNLDDDRIDGTQVPGTVDNVEFLRALEVAVPAKRTLILDGGRFWFDSIRVLTAPAPGDYIHPLNIGSIGLAMSNAIGAAQAKPDRPALVIIGDGSFMLGGLQEFNTAVRHGSDVIVVIMNDGAYGAEHLQFRRREMDPAISFFSWPEFAAVAEALGGQGYTVRASADLDLLPKVIANRTAPLLIDVKLDPELIPHP</sequence>
<comment type="caution">
    <text evidence="8">The sequence shown here is derived from an EMBL/GenBank/DDBJ whole genome shotgun (WGS) entry which is preliminary data.</text>
</comment>
<keyword evidence="3 4" id="KW-0786">Thiamine pyrophosphate</keyword>
<reference evidence="8 9" key="1">
    <citation type="submission" date="2024-07" db="EMBL/GenBank/DDBJ databases">
        <authorList>
            <person name="Lee S."/>
            <person name="Kang M."/>
        </authorList>
    </citation>
    <scope>NUCLEOTIDE SEQUENCE [LARGE SCALE GENOMIC DNA]</scope>
    <source>
        <strain evidence="8 9">DS6</strain>
    </source>
</reference>
<dbReference type="InterPro" id="IPR045229">
    <property type="entry name" value="TPP_enz"/>
</dbReference>
<dbReference type="EMBL" id="JBFPJR010000012">
    <property type="protein sequence ID" value="MEX0427695.1"/>
    <property type="molecule type" value="Genomic_DNA"/>
</dbReference>
<dbReference type="InterPro" id="IPR011766">
    <property type="entry name" value="TPP_enzyme_TPP-bd"/>
</dbReference>